<dbReference type="InterPro" id="IPR016181">
    <property type="entry name" value="Acyl_CoA_acyltransferase"/>
</dbReference>
<keyword evidence="1" id="KW-0808">Transferase</keyword>
<accession>A0ABQ6I119</accession>
<dbReference type="PANTHER" id="PTHR43877:SF2">
    <property type="entry name" value="AMINOALKYLPHOSPHONATE N-ACETYLTRANSFERASE-RELATED"/>
    <property type="match status" value="1"/>
</dbReference>
<evidence type="ECO:0000256" key="1">
    <source>
        <dbReference type="ARBA" id="ARBA00022679"/>
    </source>
</evidence>
<dbReference type="SUPFAM" id="SSF55729">
    <property type="entry name" value="Acyl-CoA N-acyltransferases (Nat)"/>
    <property type="match status" value="1"/>
</dbReference>
<evidence type="ECO:0000313" key="6">
    <source>
        <dbReference type="Proteomes" id="UP001157091"/>
    </source>
</evidence>
<dbReference type="RefSeq" id="WP_284293249.1">
    <property type="nucleotide sequence ID" value="NZ_BSUK01000001.1"/>
</dbReference>
<dbReference type="InterPro" id="IPR050832">
    <property type="entry name" value="Bact_Acetyltransf"/>
</dbReference>
<dbReference type="CDD" id="cd04301">
    <property type="entry name" value="NAT_SF"/>
    <property type="match status" value="1"/>
</dbReference>
<evidence type="ECO:0000259" key="4">
    <source>
        <dbReference type="PROSITE" id="PS51186"/>
    </source>
</evidence>
<evidence type="ECO:0000256" key="3">
    <source>
        <dbReference type="SAM" id="MobiDB-lite"/>
    </source>
</evidence>
<name>A0ABQ6I119_9MICO</name>
<dbReference type="Proteomes" id="UP001157091">
    <property type="component" value="Unassembled WGS sequence"/>
</dbReference>
<keyword evidence="6" id="KW-1185">Reference proteome</keyword>
<proteinExistence type="predicted"/>
<protein>
    <submittedName>
        <fullName evidence="5">N-acetyltransferase</fullName>
    </submittedName>
</protein>
<dbReference type="Gene3D" id="3.40.630.30">
    <property type="match status" value="1"/>
</dbReference>
<feature type="domain" description="N-acetyltransferase" evidence="4">
    <location>
        <begin position="29"/>
        <end position="201"/>
    </location>
</feature>
<comment type="caution">
    <text evidence="5">The sequence shown here is derived from an EMBL/GenBank/DDBJ whole genome shotgun (WGS) entry which is preliminary data.</text>
</comment>
<keyword evidence="2" id="KW-0012">Acyltransferase</keyword>
<reference evidence="6" key="1">
    <citation type="journal article" date="2019" name="Int. J. Syst. Evol. Microbiol.">
        <title>The Global Catalogue of Microorganisms (GCM) 10K type strain sequencing project: providing services to taxonomists for standard genome sequencing and annotation.</title>
        <authorList>
            <consortium name="The Broad Institute Genomics Platform"/>
            <consortium name="The Broad Institute Genome Sequencing Center for Infectious Disease"/>
            <person name="Wu L."/>
            <person name="Ma J."/>
        </authorList>
    </citation>
    <scope>NUCLEOTIDE SEQUENCE [LARGE SCALE GENOMIC DNA]</scope>
    <source>
        <strain evidence="6">NBRC 106348</strain>
    </source>
</reference>
<sequence>MTALASGLEARSVRLDDPLASTLLDELFVEYRDRYADLLGVEGLDAEQLARYVAEFRTEGLEDFLPPGGDLVLLLAGGAPVAGGAFRRRTEPELGEPARRAPGPGTGEPTHDDDGTPLVATAELKRIWTHSAHRRRGLARQVLAELERRAAERGYVRVYLTTGPRQPEAVGLYVASGYTPLFDPVAVSHEAPDVLSPRPFDKWL</sequence>
<dbReference type="InterPro" id="IPR000182">
    <property type="entry name" value="GNAT_dom"/>
</dbReference>
<organism evidence="5 6">
    <name type="scientific">Luteimicrobium album</name>
    <dbReference type="NCBI Taxonomy" id="1054550"/>
    <lineage>
        <taxon>Bacteria</taxon>
        <taxon>Bacillati</taxon>
        <taxon>Actinomycetota</taxon>
        <taxon>Actinomycetes</taxon>
        <taxon>Micrococcales</taxon>
        <taxon>Luteimicrobium</taxon>
    </lineage>
</organism>
<dbReference type="PANTHER" id="PTHR43877">
    <property type="entry name" value="AMINOALKYLPHOSPHONATE N-ACETYLTRANSFERASE-RELATED-RELATED"/>
    <property type="match status" value="1"/>
</dbReference>
<dbReference type="PROSITE" id="PS51186">
    <property type="entry name" value="GNAT"/>
    <property type="match status" value="1"/>
</dbReference>
<dbReference type="Pfam" id="PF00583">
    <property type="entry name" value="Acetyltransf_1"/>
    <property type="match status" value="1"/>
</dbReference>
<gene>
    <name evidence="5" type="ORF">GCM10025864_22070</name>
</gene>
<evidence type="ECO:0000313" key="5">
    <source>
        <dbReference type="EMBL" id="GMA24448.1"/>
    </source>
</evidence>
<feature type="region of interest" description="Disordered" evidence="3">
    <location>
        <begin position="86"/>
        <end position="116"/>
    </location>
</feature>
<dbReference type="EMBL" id="BSUK01000001">
    <property type="protein sequence ID" value="GMA24448.1"/>
    <property type="molecule type" value="Genomic_DNA"/>
</dbReference>
<evidence type="ECO:0000256" key="2">
    <source>
        <dbReference type="ARBA" id="ARBA00023315"/>
    </source>
</evidence>
<feature type="compositionally biased region" description="Basic and acidic residues" evidence="3">
    <location>
        <begin position="88"/>
        <end position="99"/>
    </location>
</feature>